<dbReference type="CDD" id="cd01992">
    <property type="entry name" value="TilS_N"/>
    <property type="match status" value="1"/>
</dbReference>
<comment type="similarity">
    <text evidence="8">Belongs to the tRNA(Ile)-lysidine synthase family.</text>
</comment>
<evidence type="ECO:0000256" key="4">
    <source>
        <dbReference type="ARBA" id="ARBA00022694"/>
    </source>
</evidence>
<evidence type="ECO:0000256" key="6">
    <source>
        <dbReference type="ARBA" id="ARBA00022840"/>
    </source>
</evidence>
<dbReference type="Proteomes" id="UP001596110">
    <property type="component" value="Unassembled WGS sequence"/>
</dbReference>
<dbReference type="NCBIfam" id="TIGR02432">
    <property type="entry name" value="lysidine_TilS_N"/>
    <property type="match status" value="1"/>
</dbReference>
<dbReference type="SUPFAM" id="SSF56037">
    <property type="entry name" value="PheT/TilS domain"/>
    <property type="match status" value="1"/>
</dbReference>
<evidence type="ECO:0000256" key="8">
    <source>
        <dbReference type="HAMAP-Rule" id="MF_01161"/>
    </source>
</evidence>
<dbReference type="PANTHER" id="PTHR43033:SF1">
    <property type="entry name" value="TRNA(ILE)-LYSIDINE SYNTHASE-RELATED"/>
    <property type="match status" value="1"/>
</dbReference>
<dbReference type="InterPro" id="IPR012796">
    <property type="entry name" value="Lysidine-tRNA-synth_C"/>
</dbReference>
<evidence type="ECO:0000259" key="9">
    <source>
        <dbReference type="SMART" id="SM00977"/>
    </source>
</evidence>
<keyword evidence="3 8" id="KW-0436">Ligase</keyword>
<evidence type="ECO:0000256" key="2">
    <source>
        <dbReference type="ARBA" id="ARBA00022490"/>
    </source>
</evidence>
<dbReference type="EMBL" id="JBHSOJ010000005">
    <property type="protein sequence ID" value="MFC5630185.1"/>
    <property type="molecule type" value="Genomic_DNA"/>
</dbReference>
<dbReference type="EC" id="6.3.4.19" evidence="8"/>
<proteinExistence type="inferred from homology"/>
<dbReference type="SMART" id="SM00977">
    <property type="entry name" value="TilS_C"/>
    <property type="match status" value="1"/>
</dbReference>
<comment type="catalytic activity">
    <reaction evidence="7 8">
        <text>cytidine(34) in tRNA(Ile2) + L-lysine + ATP = lysidine(34) in tRNA(Ile2) + AMP + diphosphate + H(+)</text>
        <dbReference type="Rhea" id="RHEA:43744"/>
        <dbReference type="Rhea" id="RHEA-COMP:10625"/>
        <dbReference type="Rhea" id="RHEA-COMP:10670"/>
        <dbReference type="ChEBI" id="CHEBI:15378"/>
        <dbReference type="ChEBI" id="CHEBI:30616"/>
        <dbReference type="ChEBI" id="CHEBI:32551"/>
        <dbReference type="ChEBI" id="CHEBI:33019"/>
        <dbReference type="ChEBI" id="CHEBI:82748"/>
        <dbReference type="ChEBI" id="CHEBI:83665"/>
        <dbReference type="ChEBI" id="CHEBI:456215"/>
        <dbReference type="EC" id="6.3.4.19"/>
    </reaction>
</comment>
<dbReference type="InterPro" id="IPR012795">
    <property type="entry name" value="tRNA_Ile_lys_synt_N"/>
</dbReference>
<organism evidence="10 11">
    <name type="scientific">Streptococcus caledonicus</name>
    <dbReference type="NCBI Taxonomy" id="2614158"/>
    <lineage>
        <taxon>Bacteria</taxon>
        <taxon>Bacillati</taxon>
        <taxon>Bacillota</taxon>
        <taxon>Bacilli</taxon>
        <taxon>Lactobacillales</taxon>
        <taxon>Streptococcaceae</taxon>
        <taxon>Streptococcus</taxon>
    </lineage>
</organism>
<keyword evidence="4 8" id="KW-0819">tRNA processing</keyword>
<feature type="domain" description="Lysidine-tRNA(Ile) synthetase C-terminal" evidence="9">
    <location>
        <begin position="343"/>
        <end position="400"/>
    </location>
</feature>
<dbReference type="NCBIfam" id="TIGR02433">
    <property type="entry name" value="lysidine_TilS_C"/>
    <property type="match status" value="1"/>
</dbReference>
<dbReference type="InterPro" id="IPR014729">
    <property type="entry name" value="Rossmann-like_a/b/a_fold"/>
</dbReference>
<feature type="binding site" evidence="8">
    <location>
        <begin position="27"/>
        <end position="32"/>
    </location>
    <ligand>
        <name>ATP</name>
        <dbReference type="ChEBI" id="CHEBI:30616"/>
    </ligand>
</feature>
<evidence type="ECO:0000256" key="7">
    <source>
        <dbReference type="ARBA" id="ARBA00048539"/>
    </source>
</evidence>
<dbReference type="Gene3D" id="3.40.50.620">
    <property type="entry name" value="HUPs"/>
    <property type="match status" value="1"/>
</dbReference>
<evidence type="ECO:0000256" key="3">
    <source>
        <dbReference type="ARBA" id="ARBA00022598"/>
    </source>
</evidence>
<evidence type="ECO:0000313" key="11">
    <source>
        <dbReference type="Proteomes" id="UP001596110"/>
    </source>
</evidence>
<comment type="caution">
    <text evidence="10">The sequence shown here is derived from an EMBL/GenBank/DDBJ whole genome shotgun (WGS) entry which is preliminary data.</text>
</comment>
<keyword evidence="2 8" id="KW-0963">Cytoplasm</keyword>
<comment type="domain">
    <text evidence="8">The N-terminal region contains the highly conserved SGGXDS motif, predicted to be a P-loop motif involved in ATP binding.</text>
</comment>
<dbReference type="InterPro" id="IPR012094">
    <property type="entry name" value="tRNA_Ile_lys_synt"/>
</dbReference>
<dbReference type="RefSeq" id="WP_156807249.1">
    <property type="nucleotide sequence ID" value="NZ_JBHSOJ010000005.1"/>
</dbReference>
<evidence type="ECO:0000256" key="5">
    <source>
        <dbReference type="ARBA" id="ARBA00022741"/>
    </source>
</evidence>
<reference evidence="11" key="1">
    <citation type="journal article" date="2019" name="Int. J. Syst. Evol. Microbiol.">
        <title>The Global Catalogue of Microorganisms (GCM) 10K type strain sequencing project: providing services to taxonomists for standard genome sequencing and annotation.</title>
        <authorList>
            <consortium name="The Broad Institute Genomics Platform"/>
            <consortium name="The Broad Institute Genome Sequencing Center for Infectious Disease"/>
            <person name="Wu L."/>
            <person name="Ma J."/>
        </authorList>
    </citation>
    <scope>NUCLEOTIDE SEQUENCE [LARGE SCALE GENOMIC DNA]</scope>
    <source>
        <strain evidence="11">DT43</strain>
    </source>
</reference>
<dbReference type="InterPro" id="IPR011063">
    <property type="entry name" value="TilS/TtcA_N"/>
</dbReference>
<keyword evidence="6 8" id="KW-0067">ATP-binding</keyword>
<evidence type="ECO:0000313" key="10">
    <source>
        <dbReference type="EMBL" id="MFC5630185.1"/>
    </source>
</evidence>
<dbReference type="HAMAP" id="MF_01161">
    <property type="entry name" value="tRNA_Ile_lys_synt"/>
    <property type="match status" value="1"/>
</dbReference>
<sequence length="418" mass="48708">MIYQKLLNEVINNHFFDQHNKVLIALSGGVDSMNLLHFLSLYQKDLGISLGIAHINHKQRPESDIEENYLRNFAEAQGYPFYHMNFSGIFSEKAARDFRYDFFEKVMFEESYTALVTAHHADDQAETMLLKLLRGSRLRHLTGIKAVQDFGPGQLIRPFLTIKKSELPDVFHFEDSSNQSLNYFRNRVRHDYLPQLEKENPQFSKYLTELARENQIFQVALVELTSKMDVTDLKFFKSQSSALKEVLLGNYLEEFPKLQLSKIQFTHLLTLLENDNTYQIPLKNGHELVKNEKKFYIQKISPRTDSTLIPKVLKFQETLIFQGYRFTFLETGEGIELPSKSPIFLRGRKPQDKIDFGSFSKKLRRLFIDEKIPKKERTKAIIGEQEGQIIFVQTANNLYLRKFAENGTMKATLGIQKL</sequence>
<dbReference type="GO" id="GO:0032267">
    <property type="term" value="F:tRNA(Ile)-lysidine synthase activity"/>
    <property type="evidence" value="ECO:0007669"/>
    <property type="project" value="UniProtKB-EC"/>
</dbReference>
<name>A0ABW0UBC2_9STRE</name>
<accession>A0ABW0UBC2</accession>
<protein>
    <recommendedName>
        <fullName evidence="8">tRNA(Ile)-lysidine synthase</fullName>
        <ecNumber evidence="8">6.3.4.19</ecNumber>
    </recommendedName>
    <alternativeName>
        <fullName evidence="8">tRNA(Ile)-2-lysyl-cytidine synthase</fullName>
    </alternativeName>
    <alternativeName>
        <fullName evidence="8">tRNA(Ile)-lysidine synthetase</fullName>
    </alternativeName>
</protein>
<dbReference type="Pfam" id="PF01171">
    <property type="entry name" value="ATP_bind_3"/>
    <property type="match status" value="1"/>
</dbReference>
<keyword evidence="5 8" id="KW-0547">Nucleotide-binding</keyword>
<dbReference type="SUPFAM" id="SSF52402">
    <property type="entry name" value="Adenine nucleotide alpha hydrolases-like"/>
    <property type="match status" value="1"/>
</dbReference>
<dbReference type="PANTHER" id="PTHR43033">
    <property type="entry name" value="TRNA(ILE)-LYSIDINE SYNTHASE-RELATED"/>
    <property type="match status" value="1"/>
</dbReference>
<gene>
    <name evidence="8 10" type="primary">tilS</name>
    <name evidence="10" type="ORF">ACFPQ3_00850</name>
</gene>
<keyword evidence="11" id="KW-1185">Reference proteome</keyword>
<comment type="subcellular location">
    <subcellularLocation>
        <location evidence="1 8">Cytoplasm</location>
    </subcellularLocation>
</comment>
<comment type="function">
    <text evidence="8">Ligates lysine onto the cytidine present at position 34 of the AUA codon-specific tRNA(Ile) that contains the anticodon CAU, in an ATP-dependent manner. Cytidine is converted to lysidine, thus changing the amino acid specificity of the tRNA from methionine to isoleucine.</text>
</comment>
<evidence type="ECO:0000256" key="1">
    <source>
        <dbReference type="ARBA" id="ARBA00004496"/>
    </source>
</evidence>